<evidence type="ECO:0008006" key="10">
    <source>
        <dbReference type="Google" id="ProtNLM"/>
    </source>
</evidence>
<dbReference type="Proteomes" id="UP001234178">
    <property type="component" value="Unassembled WGS sequence"/>
</dbReference>
<evidence type="ECO:0000256" key="1">
    <source>
        <dbReference type="ARBA" id="ARBA00004123"/>
    </source>
</evidence>
<dbReference type="InterPro" id="IPR024864">
    <property type="entry name" value="Nup54/Nup57/Nup44"/>
</dbReference>
<evidence type="ECO:0000256" key="2">
    <source>
        <dbReference type="ARBA" id="ARBA00022448"/>
    </source>
</evidence>
<evidence type="ECO:0000313" key="8">
    <source>
        <dbReference type="EMBL" id="KAK4021149.1"/>
    </source>
</evidence>
<comment type="caution">
    <text evidence="8">The sequence shown here is derived from an EMBL/GenBank/DDBJ whole genome shotgun (WGS) entry which is preliminary data.</text>
</comment>
<feature type="region of interest" description="Disordered" evidence="5">
    <location>
        <begin position="197"/>
        <end position="217"/>
    </location>
</feature>
<evidence type="ECO:0000256" key="4">
    <source>
        <dbReference type="SAM" id="Coils"/>
    </source>
</evidence>
<dbReference type="EMBL" id="JAOYFB010000036">
    <property type="protein sequence ID" value="KAK4021149.1"/>
    <property type="molecule type" value="Genomic_DNA"/>
</dbReference>
<feature type="region of interest" description="Disordered" evidence="5">
    <location>
        <begin position="1"/>
        <end position="41"/>
    </location>
</feature>
<organism evidence="8 9">
    <name type="scientific">Daphnia magna</name>
    <dbReference type="NCBI Taxonomy" id="35525"/>
    <lineage>
        <taxon>Eukaryota</taxon>
        <taxon>Metazoa</taxon>
        <taxon>Ecdysozoa</taxon>
        <taxon>Arthropoda</taxon>
        <taxon>Crustacea</taxon>
        <taxon>Branchiopoda</taxon>
        <taxon>Diplostraca</taxon>
        <taxon>Cladocera</taxon>
        <taxon>Anomopoda</taxon>
        <taxon>Daphniidae</taxon>
        <taxon>Daphnia</taxon>
    </lineage>
</organism>
<comment type="subcellular location">
    <subcellularLocation>
        <location evidence="1">Nucleus</location>
    </subcellularLocation>
</comment>
<evidence type="ECO:0000256" key="5">
    <source>
        <dbReference type="SAM" id="MobiDB-lite"/>
    </source>
</evidence>
<gene>
    <name evidence="8" type="ORF">OUZ56_003075</name>
</gene>
<feature type="domain" description="Nucleoporin Nup54 alpha-helical" evidence="6">
    <location>
        <begin position="410"/>
        <end position="548"/>
    </location>
</feature>
<evidence type="ECO:0000313" key="9">
    <source>
        <dbReference type="Proteomes" id="UP001234178"/>
    </source>
</evidence>
<feature type="compositionally biased region" description="Polar residues" evidence="5">
    <location>
        <begin position="1"/>
        <end position="14"/>
    </location>
</feature>
<protein>
    <recommendedName>
        <fullName evidence="10">Nuclear pore complex protein Nup54</fullName>
    </recommendedName>
</protein>
<evidence type="ECO:0000259" key="6">
    <source>
        <dbReference type="Pfam" id="PF13874"/>
    </source>
</evidence>
<evidence type="ECO:0000259" key="7">
    <source>
        <dbReference type="Pfam" id="PF18437"/>
    </source>
</evidence>
<dbReference type="InterPro" id="IPR040985">
    <property type="entry name" value="Nup54_C"/>
</dbReference>
<dbReference type="Gene3D" id="1.20.5.490">
    <property type="entry name" value="Single helix bin"/>
    <property type="match status" value="1"/>
</dbReference>
<dbReference type="Pfam" id="PF13874">
    <property type="entry name" value="Nup54"/>
    <property type="match status" value="1"/>
</dbReference>
<feature type="compositionally biased region" description="Gly residues" evidence="5">
    <location>
        <begin position="21"/>
        <end position="38"/>
    </location>
</feature>
<dbReference type="PANTHER" id="PTHR13000:SF0">
    <property type="entry name" value="NUCLEOPORIN P54"/>
    <property type="match status" value="1"/>
</dbReference>
<proteinExistence type="predicted"/>
<feature type="compositionally biased region" description="Low complexity" evidence="5">
    <location>
        <begin position="203"/>
        <end position="216"/>
    </location>
</feature>
<evidence type="ECO:0000256" key="3">
    <source>
        <dbReference type="ARBA" id="ARBA00023242"/>
    </source>
</evidence>
<feature type="coiled-coil region" evidence="4">
    <location>
        <begin position="454"/>
        <end position="481"/>
    </location>
</feature>
<dbReference type="InterPro" id="IPR025712">
    <property type="entry name" value="Nup54_alpha-helical_dom"/>
</dbReference>
<keyword evidence="2" id="KW-0813">Transport</keyword>
<reference evidence="8 9" key="1">
    <citation type="journal article" date="2023" name="Nucleic Acids Res.">
        <title>The hologenome of Daphnia magna reveals possible DNA methylation and microbiome-mediated evolution of the host genome.</title>
        <authorList>
            <person name="Chaturvedi A."/>
            <person name="Li X."/>
            <person name="Dhandapani V."/>
            <person name="Marshall H."/>
            <person name="Kissane S."/>
            <person name="Cuenca-Cambronero M."/>
            <person name="Asole G."/>
            <person name="Calvet F."/>
            <person name="Ruiz-Romero M."/>
            <person name="Marangio P."/>
            <person name="Guigo R."/>
            <person name="Rago D."/>
            <person name="Mirbahai L."/>
            <person name="Eastwood N."/>
            <person name="Colbourne J.K."/>
            <person name="Zhou J."/>
            <person name="Mallon E."/>
            <person name="Orsini L."/>
        </authorList>
    </citation>
    <scope>NUCLEOTIDE SEQUENCE [LARGE SCALE GENOMIC DNA]</scope>
    <source>
        <strain evidence="8">LRV0_1</strain>
    </source>
</reference>
<dbReference type="Pfam" id="PF18437">
    <property type="entry name" value="Nup54_C"/>
    <property type="match status" value="1"/>
</dbReference>
<dbReference type="Gene3D" id="1.20.5.170">
    <property type="match status" value="1"/>
</dbReference>
<feature type="domain" description="Nup54 C-terminal interacting" evidence="7">
    <location>
        <begin position="565"/>
        <end position="600"/>
    </location>
</feature>
<keyword evidence="3" id="KW-0539">Nucleus</keyword>
<accession>A0ABR0A7Y6</accession>
<sequence>MSFPSGSLFQPAQSATSTTGGLFGGTGQTGTTTFGGFGAQQANTANQPFSFGTQQVNATPALGFGTQQTITTAAAPTFGFGTTQATSATPAFGFGAQTSTTPSFGFGGTQTSTAAPTFGFGGTQTNTGAPTFGFGQPQTSNTGFGFGLGTPAASTSAGLFSGTGGGSFGTSLGSTGTAPSGTSFSLGTPAFGSTAPSTGLFGQQAQSQPAPPAQQAGTQVESVLSSVLYCNVYGDERDAILARWNLLQAAWGTGKGFYSGTASAVQYTAENSLCRFKAIGYSKLPQGKNEDGIIVMLFNKPETELRRDQAQLVSVITTALGNKPNLNVTVEGVSGLDINKTEVLICVQERSATGAIHKVPAIELSSFLWNQQPPVMMQTARGQLSTLGVVSCVPRVRPTPEQLREYLASPPAGIDARIWKQAQSENPDRDNFIPIPLIGFGDLVRHLHLQEKETRRHQGTLDKLAEELANLQSRASETSVALSEQRRRYINLQHRILKVLIKQECSRKEGFALQPEEERLRVQLESVHNELSIPTQFRGRLNELLSQIRMRQSAFMPAERMAERYNIEPNVLDDLKQVLKSQQEGMAQLMNVLKDDFNDLLVLDNALKH</sequence>
<dbReference type="PANTHER" id="PTHR13000">
    <property type="entry name" value="NUCLEOPORIN P54"/>
    <property type="match status" value="1"/>
</dbReference>
<keyword evidence="9" id="KW-1185">Reference proteome</keyword>
<name>A0ABR0A7Y6_9CRUS</name>
<keyword evidence="4" id="KW-0175">Coiled coil</keyword>